<feature type="domain" description="N-acetyltransferase" evidence="1">
    <location>
        <begin position="115"/>
        <end position="248"/>
    </location>
</feature>
<dbReference type="CDD" id="cd04301">
    <property type="entry name" value="NAT_SF"/>
    <property type="match status" value="1"/>
</dbReference>
<accession>A0A1H1SI86</accession>
<keyword evidence="3" id="KW-1185">Reference proteome</keyword>
<protein>
    <submittedName>
        <fullName evidence="2">Acetyltransferase (GNAT) family protein</fullName>
    </submittedName>
</protein>
<dbReference type="SUPFAM" id="SSF55729">
    <property type="entry name" value="Acyl-CoA N-acyltransferases (Nat)"/>
    <property type="match status" value="1"/>
</dbReference>
<evidence type="ECO:0000313" key="3">
    <source>
        <dbReference type="Proteomes" id="UP000198859"/>
    </source>
</evidence>
<dbReference type="PROSITE" id="PS51186">
    <property type="entry name" value="GNAT"/>
    <property type="match status" value="1"/>
</dbReference>
<gene>
    <name evidence="2" type="ORF">SAMN04488570_1961</name>
</gene>
<organism evidence="2 3">
    <name type="scientific">Nocardioides scoriae</name>
    <dbReference type="NCBI Taxonomy" id="642780"/>
    <lineage>
        <taxon>Bacteria</taxon>
        <taxon>Bacillati</taxon>
        <taxon>Actinomycetota</taxon>
        <taxon>Actinomycetes</taxon>
        <taxon>Propionibacteriales</taxon>
        <taxon>Nocardioidaceae</taxon>
        <taxon>Nocardioides</taxon>
    </lineage>
</organism>
<dbReference type="OrthoDB" id="3239945at2"/>
<reference evidence="3" key="1">
    <citation type="submission" date="2016-10" db="EMBL/GenBank/DDBJ databases">
        <authorList>
            <person name="Varghese N."/>
            <person name="Submissions S."/>
        </authorList>
    </citation>
    <scope>NUCLEOTIDE SEQUENCE [LARGE SCALE GENOMIC DNA]</scope>
    <source>
        <strain evidence="3">DSM 22127</strain>
    </source>
</reference>
<name>A0A1H1SI86_9ACTN</name>
<dbReference type="InterPro" id="IPR000182">
    <property type="entry name" value="GNAT_dom"/>
</dbReference>
<dbReference type="AlphaFoldDB" id="A0A1H1SI86"/>
<dbReference type="STRING" id="642780.SAMN04488570_1961"/>
<dbReference type="Proteomes" id="UP000198859">
    <property type="component" value="Chromosome I"/>
</dbReference>
<dbReference type="Pfam" id="PF00583">
    <property type="entry name" value="Acetyltransf_1"/>
    <property type="match status" value="1"/>
</dbReference>
<dbReference type="EMBL" id="LT629757">
    <property type="protein sequence ID" value="SDS47593.1"/>
    <property type="molecule type" value="Genomic_DNA"/>
</dbReference>
<dbReference type="Gene3D" id="3.40.630.30">
    <property type="match status" value="1"/>
</dbReference>
<evidence type="ECO:0000259" key="1">
    <source>
        <dbReference type="PROSITE" id="PS51186"/>
    </source>
</evidence>
<keyword evidence="2" id="KW-0808">Transferase</keyword>
<sequence>MDVAVVAERTALGRLLCQADLPGTEVRGGEGWVAVRTGLGSNDLNGVVSQGAEGVSAADVADLVAWFDGVPASWLTSRADPLLTELLVAAGARPERTGHWVGRDLVVAEPSLPGVVLPLGDPSDHLDVAQACGWFGPDERAARREQLLPHPLLVHRVVRRDGAPVAMATGFVGTALEVVAVAVRPEHRRQGLARALVEDLVAVGHDRGLGQVVAAPTPDGARLFAALGFTSAPVTPDVCFYLPTRGAPD</sequence>
<dbReference type="InterPro" id="IPR016181">
    <property type="entry name" value="Acyl_CoA_acyltransferase"/>
</dbReference>
<dbReference type="RefSeq" id="WP_091728972.1">
    <property type="nucleotide sequence ID" value="NZ_LT629757.1"/>
</dbReference>
<evidence type="ECO:0000313" key="2">
    <source>
        <dbReference type="EMBL" id="SDS47593.1"/>
    </source>
</evidence>
<proteinExistence type="predicted"/>
<dbReference type="GO" id="GO:0016747">
    <property type="term" value="F:acyltransferase activity, transferring groups other than amino-acyl groups"/>
    <property type="evidence" value="ECO:0007669"/>
    <property type="project" value="InterPro"/>
</dbReference>